<dbReference type="PANTHER" id="PTHR18849">
    <property type="entry name" value="LEUCINE RICH REPEAT PROTEIN"/>
    <property type="match status" value="1"/>
</dbReference>
<name>A0ABN7VFG1_GIGMA</name>
<feature type="region of interest" description="Disordered" evidence="3">
    <location>
        <begin position="249"/>
        <end position="348"/>
    </location>
</feature>
<feature type="region of interest" description="Disordered" evidence="3">
    <location>
        <begin position="187"/>
        <end position="206"/>
    </location>
</feature>
<dbReference type="InterPro" id="IPR025875">
    <property type="entry name" value="Leu-rich_rpt_4"/>
</dbReference>
<feature type="compositionally biased region" description="Low complexity" evidence="3">
    <location>
        <begin position="250"/>
        <end position="270"/>
    </location>
</feature>
<dbReference type="EMBL" id="CAJVQB010014224">
    <property type="protein sequence ID" value="CAG8767119.1"/>
    <property type="molecule type" value="Genomic_DNA"/>
</dbReference>
<dbReference type="PROSITE" id="PS51450">
    <property type="entry name" value="LRR"/>
    <property type="match status" value="1"/>
</dbReference>
<keyword evidence="2" id="KW-0677">Repeat</keyword>
<keyword evidence="1" id="KW-0433">Leucine-rich repeat</keyword>
<reference evidence="4 5" key="1">
    <citation type="submission" date="2021-06" db="EMBL/GenBank/DDBJ databases">
        <authorList>
            <person name="Kallberg Y."/>
            <person name="Tangrot J."/>
            <person name="Rosling A."/>
        </authorList>
    </citation>
    <scope>NUCLEOTIDE SEQUENCE [LARGE SCALE GENOMIC DNA]</scope>
    <source>
        <strain evidence="4 5">120-4 pot B 10/14</strain>
    </source>
</reference>
<evidence type="ECO:0000256" key="2">
    <source>
        <dbReference type="ARBA" id="ARBA00022737"/>
    </source>
</evidence>
<dbReference type="InterPro" id="IPR032675">
    <property type="entry name" value="LRR_dom_sf"/>
</dbReference>
<dbReference type="Gene3D" id="3.80.10.10">
    <property type="entry name" value="Ribonuclease Inhibitor"/>
    <property type="match status" value="1"/>
</dbReference>
<protein>
    <submittedName>
        <fullName evidence="4">38709_t:CDS:1</fullName>
    </submittedName>
</protein>
<evidence type="ECO:0000313" key="5">
    <source>
        <dbReference type="Proteomes" id="UP000789901"/>
    </source>
</evidence>
<evidence type="ECO:0000256" key="1">
    <source>
        <dbReference type="ARBA" id="ARBA00022614"/>
    </source>
</evidence>
<comment type="caution">
    <text evidence="4">The sequence shown here is derived from an EMBL/GenBank/DDBJ whole genome shotgun (WGS) entry which is preliminary data.</text>
</comment>
<dbReference type="Pfam" id="PF12799">
    <property type="entry name" value="LRR_4"/>
    <property type="match status" value="1"/>
</dbReference>
<feature type="compositionally biased region" description="Polar residues" evidence="3">
    <location>
        <begin position="289"/>
        <end position="334"/>
    </location>
</feature>
<dbReference type="PANTHER" id="PTHR18849:SF0">
    <property type="entry name" value="CILIA- AND FLAGELLA-ASSOCIATED PROTEIN 410-RELATED"/>
    <property type="match status" value="1"/>
</dbReference>
<organism evidence="4 5">
    <name type="scientific">Gigaspora margarita</name>
    <dbReference type="NCBI Taxonomy" id="4874"/>
    <lineage>
        <taxon>Eukaryota</taxon>
        <taxon>Fungi</taxon>
        <taxon>Fungi incertae sedis</taxon>
        <taxon>Mucoromycota</taxon>
        <taxon>Glomeromycotina</taxon>
        <taxon>Glomeromycetes</taxon>
        <taxon>Diversisporales</taxon>
        <taxon>Gigasporaceae</taxon>
        <taxon>Gigaspora</taxon>
    </lineage>
</organism>
<keyword evidence="5" id="KW-1185">Reference proteome</keyword>
<accession>A0ABN7VFG1</accession>
<evidence type="ECO:0000313" key="4">
    <source>
        <dbReference type="EMBL" id="CAG8767119.1"/>
    </source>
</evidence>
<evidence type="ECO:0000256" key="3">
    <source>
        <dbReference type="SAM" id="MobiDB-lite"/>
    </source>
</evidence>
<dbReference type="InterPro" id="IPR001611">
    <property type="entry name" value="Leu-rich_rpt"/>
</dbReference>
<proteinExistence type="predicted"/>
<sequence length="390" mass="42871">MVILTEDLILSKSSVKSVSDVRNLNLWGCELENVSALKKCTSLEVLSLSVNNLTTLDQLGECKNLKELYLRKNYIDDAEQAKHLTPLRNLEVLWLCDNPCADDERKYRYTILRYLPWLKKLDHHDVTDDEVLASMNSSPAAMPLKILDEKSSNGLNVNGHFKANINGGNSLYYGNGSFSSSPMSLGTGLSWSQPRTPRSNYDSDQSSVVHNEIQQIKDNANNSLTVHENNQTGISNGITGTGVVRSLVKPSGSLSRSPSLTPPLSSNSNNEKLNTLARNGSKIARHKSNSSLGTGTSTDGNLKTNGIKQAKSQVKPTTTSLIRTPSRTSPSKSNDNLDDTELDTKNEPRQSNVLTAVLALIDELGEKDLQIVQRKIRLLMLNRQGQPSNK</sequence>
<dbReference type="SUPFAM" id="SSF52058">
    <property type="entry name" value="L domain-like"/>
    <property type="match status" value="1"/>
</dbReference>
<dbReference type="Proteomes" id="UP000789901">
    <property type="component" value="Unassembled WGS sequence"/>
</dbReference>
<gene>
    <name evidence="4" type="ORF">GMARGA_LOCUS18113</name>
</gene>